<name>A0A378FRJ8_KLEPN</name>
<dbReference type="Gene3D" id="3.40.50.300">
    <property type="entry name" value="P-loop containing nucleotide triphosphate hydrolases"/>
    <property type="match status" value="1"/>
</dbReference>
<keyword evidence="4" id="KW-0067">ATP-binding</keyword>
<evidence type="ECO:0000313" key="9">
    <source>
        <dbReference type="Proteomes" id="UP000255167"/>
    </source>
</evidence>
<keyword evidence="2" id="KW-1003">Cell membrane</keyword>
<evidence type="ECO:0000256" key="2">
    <source>
        <dbReference type="ARBA" id="ARBA00022475"/>
    </source>
</evidence>
<dbReference type="Proteomes" id="UP000255167">
    <property type="component" value="Unassembled WGS sequence"/>
</dbReference>
<keyword evidence="8" id="KW-0378">Hydrolase</keyword>
<dbReference type="EC" id="3.6.3.17" evidence="8"/>
<proteinExistence type="predicted"/>
<dbReference type="PANTHER" id="PTHR43790">
    <property type="entry name" value="CARBOHYDRATE TRANSPORT ATP-BINDING PROTEIN MG119-RELATED"/>
    <property type="match status" value="1"/>
</dbReference>
<reference evidence="8 9" key="1">
    <citation type="submission" date="2018-06" db="EMBL/GenBank/DDBJ databases">
        <authorList>
            <consortium name="Pathogen Informatics"/>
            <person name="Doyle S."/>
        </authorList>
    </citation>
    <scope>NUCLEOTIDE SEQUENCE [LARGE SCALE GENOMIC DNA]</scope>
    <source>
        <strain evidence="8 9">NCTC9617</strain>
    </source>
</reference>
<evidence type="ECO:0000256" key="1">
    <source>
        <dbReference type="ARBA" id="ARBA00022448"/>
    </source>
</evidence>
<keyword evidence="5" id="KW-1278">Translocase</keyword>
<keyword evidence="1" id="KW-0813">Transport</keyword>
<organism evidence="8 9">
    <name type="scientific">Klebsiella pneumoniae</name>
    <dbReference type="NCBI Taxonomy" id="573"/>
    <lineage>
        <taxon>Bacteria</taxon>
        <taxon>Pseudomonadati</taxon>
        <taxon>Pseudomonadota</taxon>
        <taxon>Gammaproteobacteria</taxon>
        <taxon>Enterobacterales</taxon>
        <taxon>Enterobacteriaceae</taxon>
        <taxon>Klebsiella/Raoultella group</taxon>
        <taxon>Klebsiella</taxon>
        <taxon>Klebsiella pneumoniae complex</taxon>
    </lineage>
</organism>
<dbReference type="PANTHER" id="PTHR43790:SF3">
    <property type="entry name" value="D-ALLOSE IMPORT ATP-BINDING PROTEIN ALSA-RELATED"/>
    <property type="match status" value="1"/>
</dbReference>
<dbReference type="InterPro" id="IPR027417">
    <property type="entry name" value="P-loop_NTPase"/>
</dbReference>
<dbReference type="AlphaFoldDB" id="A0A378FRJ8"/>
<evidence type="ECO:0000256" key="4">
    <source>
        <dbReference type="ARBA" id="ARBA00022840"/>
    </source>
</evidence>
<evidence type="ECO:0000256" key="7">
    <source>
        <dbReference type="SAM" id="MobiDB-lite"/>
    </source>
</evidence>
<evidence type="ECO:0000256" key="6">
    <source>
        <dbReference type="ARBA" id="ARBA00023136"/>
    </source>
</evidence>
<dbReference type="GO" id="GO:0016787">
    <property type="term" value="F:hydrolase activity"/>
    <property type="evidence" value="ECO:0007669"/>
    <property type="project" value="UniProtKB-KW"/>
</dbReference>
<feature type="region of interest" description="Disordered" evidence="7">
    <location>
        <begin position="14"/>
        <end position="43"/>
    </location>
</feature>
<dbReference type="EMBL" id="UGNC01000005">
    <property type="protein sequence ID" value="STW47802.1"/>
    <property type="molecule type" value="Genomic_DNA"/>
</dbReference>
<gene>
    <name evidence="8" type="primary">rbsA_8</name>
    <name evidence="8" type="ORF">NCTC9617_04362</name>
</gene>
<protein>
    <submittedName>
        <fullName evidence="8">Ribose ABC transport system</fullName>
        <ecNumber evidence="8">3.6.3.17</ecNumber>
    </submittedName>
</protein>
<dbReference type="SUPFAM" id="SSF52540">
    <property type="entry name" value="P-loop containing nucleoside triphosphate hydrolases"/>
    <property type="match status" value="1"/>
</dbReference>
<keyword evidence="3" id="KW-0547">Nucleotide-binding</keyword>
<sequence length="86" mass="9558">MSDFIRLFNVKTPVHGAGDRPALRRQPAKGRHRPRADDPPKVLILDEPTRGVDVGAKKEIYQLINQFKADGLSIILVSSEMPEVLA</sequence>
<dbReference type="InterPro" id="IPR050107">
    <property type="entry name" value="ABC_carbohydrate_import_ATPase"/>
</dbReference>
<evidence type="ECO:0000256" key="5">
    <source>
        <dbReference type="ARBA" id="ARBA00022967"/>
    </source>
</evidence>
<accession>A0A378FRJ8</accession>
<evidence type="ECO:0000256" key="3">
    <source>
        <dbReference type="ARBA" id="ARBA00022741"/>
    </source>
</evidence>
<evidence type="ECO:0000313" key="8">
    <source>
        <dbReference type="EMBL" id="STW47802.1"/>
    </source>
</evidence>
<dbReference type="GO" id="GO:0005524">
    <property type="term" value="F:ATP binding"/>
    <property type="evidence" value="ECO:0007669"/>
    <property type="project" value="UniProtKB-KW"/>
</dbReference>
<keyword evidence="6" id="KW-0472">Membrane</keyword>